<gene>
    <name evidence="8" type="ORF">BN9_037860</name>
</gene>
<accession>A0A024G9K9</accession>
<dbReference type="InterPro" id="IPR004680">
    <property type="entry name" value="Cit_transptr-like_dom"/>
</dbReference>
<feature type="transmembrane region" description="Helical" evidence="6">
    <location>
        <begin position="603"/>
        <end position="622"/>
    </location>
</feature>
<dbReference type="EMBL" id="CAIX01000042">
    <property type="protein sequence ID" value="CCI43002.1"/>
    <property type="molecule type" value="Genomic_DNA"/>
</dbReference>
<feature type="transmembrane region" description="Helical" evidence="6">
    <location>
        <begin position="505"/>
        <end position="528"/>
    </location>
</feature>
<dbReference type="Proteomes" id="UP000053237">
    <property type="component" value="Unassembled WGS sequence"/>
</dbReference>
<evidence type="ECO:0000256" key="1">
    <source>
        <dbReference type="ARBA" id="ARBA00004141"/>
    </source>
</evidence>
<dbReference type="CDD" id="cd14447">
    <property type="entry name" value="SPX"/>
    <property type="match status" value="1"/>
</dbReference>
<keyword evidence="2" id="KW-0813">Transport</keyword>
<evidence type="ECO:0000313" key="9">
    <source>
        <dbReference type="Proteomes" id="UP000053237"/>
    </source>
</evidence>
<dbReference type="PROSITE" id="PS51382">
    <property type="entry name" value="SPX"/>
    <property type="match status" value="1"/>
</dbReference>
<dbReference type="GO" id="GO:0005315">
    <property type="term" value="F:phosphate transmembrane transporter activity"/>
    <property type="evidence" value="ECO:0007669"/>
    <property type="project" value="TreeGrafter"/>
</dbReference>
<dbReference type="GO" id="GO:0006797">
    <property type="term" value="P:polyphosphate metabolic process"/>
    <property type="evidence" value="ECO:0007669"/>
    <property type="project" value="TreeGrafter"/>
</dbReference>
<dbReference type="CDD" id="cd01115">
    <property type="entry name" value="SLC13_permease"/>
    <property type="match status" value="1"/>
</dbReference>
<feature type="transmembrane region" description="Helical" evidence="6">
    <location>
        <begin position="272"/>
        <end position="290"/>
    </location>
</feature>
<sequence length="763" mass="85491">MKFGKVLENNANVEWRESYVQYKRLKRLIKRVAFEIEKKVVQQQRRASTALAIDTSNSAGPAATLGKIISKSPIFGKNLFVPKNHEAQPLLPPQEESIRTQNTPLPLQRDYSDEDMVDAKNDFWNVLDENLKIVNDFYLRQIALLRKTVKTFEEDISQEKQSHGHVHARSSIEHGFAALQNAYDTLTDLKTFVQTNYTGFRKIFDKTTKEKTLSSFLKRLELESFYASNEIDHLLDRVFLLTSKDKLEAGSLERRSRREHSDHHALLRKVKLIPFAFSIAVFILLLLVRITPQGHDAQQRCLAMLVFITLLWITEAIPYFATALLVPPLVVFLQILGDKSNPDNALPASKRSKSLASQFHKSLFPLEKAAKKVMSLLVNHTTILIMGGYSISAAFGKCQIELYIAAALQRRFKKRPNLFLLAIMLMGLFLSMWISNHTAPVLCVSVLLPIIRDFPTSSAYVKTLLVGLAFACNLGGMMTPISSLQNTLAVSYLEKAGYSISFGQWMAMAVPFCTFTTILCWAFLLWVFDPKDAKCIPQIVYDQKQHISRVHVTVIALTLLTILLWATFTFTSPTFGDLGIISLIFMFVMFGTGILSQFDFNSFSWHILFLIGGGNVLGDAVQQSGLLDTLSHSLIQSLPNNSVWLVSLSLSLVVLSLTTFVSHTVASIIMLPIIVQISVEVGHPHIPVICCALAISAAMALPFSSFPNINSLLVLDDHGQPYLKVQDFLRVGIFFSLITVFLIVTIGYGLILAVFGFHIPKET</sequence>
<keyword evidence="3 6" id="KW-0812">Transmembrane</keyword>
<feature type="transmembrane region" description="Helical" evidence="6">
    <location>
        <begin position="642"/>
        <end position="674"/>
    </location>
</feature>
<protein>
    <recommendedName>
        <fullName evidence="7">SPX domain-containing protein</fullName>
    </recommendedName>
</protein>
<dbReference type="PANTHER" id="PTHR10283">
    <property type="entry name" value="SOLUTE CARRIER FAMILY 13 MEMBER"/>
    <property type="match status" value="1"/>
</dbReference>
<feature type="transmembrane region" description="Helical" evidence="6">
    <location>
        <begin position="373"/>
        <end position="395"/>
    </location>
</feature>
<dbReference type="PANTHER" id="PTHR10283:SF92">
    <property type="entry name" value="LOW-AFFINITY PHOSPHATE TRANSPORTER PHO91"/>
    <property type="match status" value="1"/>
</dbReference>
<reference evidence="8 9" key="1">
    <citation type="submission" date="2012-05" db="EMBL/GenBank/DDBJ databases">
        <title>Recombination and specialization in a pathogen metapopulation.</title>
        <authorList>
            <person name="Gardiner A."/>
            <person name="Kemen E."/>
            <person name="Schultz-Larsen T."/>
            <person name="MacLean D."/>
            <person name="Van Oosterhout C."/>
            <person name="Jones J.D.G."/>
        </authorList>
    </citation>
    <scope>NUCLEOTIDE SEQUENCE [LARGE SCALE GENOMIC DNA]</scope>
    <source>
        <strain evidence="8 9">Ac Nc2</strain>
    </source>
</reference>
<dbReference type="STRING" id="65357.A0A024G9K9"/>
<proteinExistence type="predicted"/>
<evidence type="ECO:0000313" key="8">
    <source>
        <dbReference type="EMBL" id="CCI43002.1"/>
    </source>
</evidence>
<dbReference type="GO" id="GO:0006817">
    <property type="term" value="P:phosphate ion transport"/>
    <property type="evidence" value="ECO:0007669"/>
    <property type="project" value="TreeGrafter"/>
</dbReference>
<evidence type="ECO:0000256" key="2">
    <source>
        <dbReference type="ARBA" id="ARBA00022448"/>
    </source>
</evidence>
<evidence type="ECO:0000256" key="5">
    <source>
        <dbReference type="ARBA" id="ARBA00023136"/>
    </source>
</evidence>
<dbReference type="Pfam" id="PF03600">
    <property type="entry name" value="CitMHS"/>
    <property type="match status" value="1"/>
</dbReference>
<evidence type="ECO:0000256" key="3">
    <source>
        <dbReference type="ARBA" id="ARBA00022692"/>
    </source>
</evidence>
<feature type="transmembrane region" description="Helical" evidence="6">
    <location>
        <begin position="549"/>
        <end position="568"/>
    </location>
</feature>
<keyword evidence="5 6" id="KW-0472">Membrane</keyword>
<dbReference type="OrthoDB" id="6493944at2759"/>
<feature type="transmembrane region" description="Helical" evidence="6">
    <location>
        <begin position="686"/>
        <end position="706"/>
    </location>
</feature>
<dbReference type="GO" id="GO:0005886">
    <property type="term" value="C:plasma membrane"/>
    <property type="evidence" value="ECO:0007669"/>
    <property type="project" value="TreeGrafter"/>
</dbReference>
<dbReference type="InParanoid" id="A0A024G9K9"/>
<evidence type="ECO:0000259" key="7">
    <source>
        <dbReference type="PROSITE" id="PS51382"/>
    </source>
</evidence>
<keyword evidence="9" id="KW-1185">Reference proteome</keyword>
<keyword evidence="4 6" id="KW-1133">Transmembrane helix</keyword>
<comment type="caution">
    <text evidence="8">The sequence shown here is derived from an EMBL/GenBank/DDBJ whole genome shotgun (WGS) entry which is preliminary data.</text>
</comment>
<evidence type="ECO:0000256" key="6">
    <source>
        <dbReference type="SAM" id="Phobius"/>
    </source>
</evidence>
<feature type="transmembrane region" description="Helical" evidence="6">
    <location>
        <begin position="302"/>
        <end position="326"/>
    </location>
</feature>
<feature type="domain" description="SPX" evidence="7">
    <location>
        <begin position="1"/>
        <end position="221"/>
    </location>
</feature>
<dbReference type="AlphaFoldDB" id="A0A024G9K9"/>
<evidence type="ECO:0000256" key="4">
    <source>
        <dbReference type="ARBA" id="ARBA00022989"/>
    </source>
</evidence>
<name>A0A024G9K9_9STRA</name>
<dbReference type="Pfam" id="PF03105">
    <property type="entry name" value="SPX"/>
    <property type="match status" value="1"/>
</dbReference>
<comment type="subcellular location">
    <subcellularLocation>
        <location evidence="1">Membrane</location>
        <topology evidence="1">Multi-pass membrane protein</topology>
    </subcellularLocation>
</comment>
<feature type="transmembrane region" description="Helical" evidence="6">
    <location>
        <begin position="733"/>
        <end position="757"/>
    </location>
</feature>
<feature type="transmembrane region" description="Helical" evidence="6">
    <location>
        <begin position="574"/>
        <end position="596"/>
    </location>
</feature>
<organism evidence="8 9">
    <name type="scientific">Albugo candida</name>
    <dbReference type="NCBI Taxonomy" id="65357"/>
    <lineage>
        <taxon>Eukaryota</taxon>
        <taxon>Sar</taxon>
        <taxon>Stramenopiles</taxon>
        <taxon>Oomycota</taxon>
        <taxon>Peronosporomycetes</taxon>
        <taxon>Albuginales</taxon>
        <taxon>Albuginaceae</taxon>
        <taxon>Albugo</taxon>
    </lineage>
</organism>
<feature type="transmembrane region" description="Helical" evidence="6">
    <location>
        <begin position="416"/>
        <end position="433"/>
    </location>
</feature>
<dbReference type="InterPro" id="IPR004331">
    <property type="entry name" value="SPX_dom"/>
</dbReference>